<evidence type="ECO:0000256" key="5">
    <source>
        <dbReference type="ARBA" id="ARBA00023077"/>
    </source>
</evidence>
<evidence type="ECO:0000259" key="10">
    <source>
        <dbReference type="Pfam" id="PF00593"/>
    </source>
</evidence>
<reference evidence="12 13" key="1">
    <citation type="submission" date="2019-02" db="EMBL/GenBank/DDBJ databases">
        <title>Pedobacter sp. nov., a novel speices isolated from soil of pinguins habitat in Antarcitica.</title>
        <authorList>
            <person name="He R.-H."/>
        </authorList>
    </citation>
    <scope>NUCLEOTIDE SEQUENCE [LARGE SCALE GENOMIC DNA]</scope>
    <source>
        <strain evidence="12 13">E01020</strain>
    </source>
</reference>
<dbReference type="Proteomes" id="UP000295668">
    <property type="component" value="Unassembled WGS sequence"/>
</dbReference>
<evidence type="ECO:0000256" key="4">
    <source>
        <dbReference type="ARBA" id="ARBA00022692"/>
    </source>
</evidence>
<keyword evidence="5 9" id="KW-0798">TonB box</keyword>
<evidence type="ECO:0000256" key="1">
    <source>
        <dbReference type="ARBA" id="ARBA00004571"/>
    </source>
</evidence>
<dbReference type="SUPFAM" id="SSF49464">
    <property type="entry name" value="Carboxypeptidase regulatory domain-like"/>
    <property type="match status" value="1"/>
</dbReference>
<comment type="similarity">
    <text evidence="8 9">Belongs to the TonB-dependent receptor family.</text>
</comment>
<dbReference type="InterPro" id="IPR039426">
    <property type="entry name" value="TonB-dep_rcpt-like"/>
</dbReference>
<dbReference type="Pfam" id="PF13715">
    <property type="entry name" value="CarbopepD_reg_2"/>
    <property type="match status" value="1"/>
</dbReference>
<dbReference type="InterPro" id="IPR008969">
    <property type="entry name" value="CarboxyPept-like_regulatory"/>
</dbReference>
<dbReference type="PROSITE" id="PS52016">
    <property type="entry name" value="TONB_DEPENDENT_REC_3"/>
    <property type="match status" value="1"/>
</dbReference>
<keyword evidence="7 8" id="KW-0998">Cell outer membrane</keyword>
<keyword evidence="3 8" id="KW-1134">Transmembrane beta strand</keyword>
<feature type="domain" description="TonB-dependent receptor plug" evidence="11">
    <location>
        <begin position="108"/>
        <end position="214"/>
    </location>
</feature>
<keyword evidence="2 8" id="KW-0813">Transport</keyword>
<keyword evidence="13" id="KW-1185">Reference proteome</keyword>
<dbReference type="InterPro" id="IPR000531">
    <property type="entry name" value="Beta-barrel_TonB"/>
</dbReference>
<comment type="caution">
    <text evidence="12">The sequence shown here is derived from an EMBL/GenBank/DDBJ whole genome shotgun (WGS) entry which is preliminary data.</text>
</comment>
<keyword evidence="4 8" id="KW-0812">Transmembrane</keyword>
<dbReference type="AlphaFoldDB" id="A0A4V6PJA6"/>
<dbReference type="Pfam" id="PF00593">
    <property type="entry name" value="TonB_dep_Rec_b-barrel"/>
    <property type="match status" value="1"/>
</dbReference>
<evidence type="ECO:0000313" key="12">
    <source>
        <dbReference type="EMBL" id="TDG38033.1"/>
    </source>
</evidence>
<evidence type="ECO:0000256" key="7">
    <source>
        <dbReference type="ARBA" id="ARBA00023237"/>
    </source>
</evidence>
<dbReference type="OrthoDB" id="9768177at2"/>
<name>A0A4V6PJA6_9SPHI</name>
<evidence type="ECO:0000256" key="3">
    <source>
        <dbReference type="ARBA" id="ARBA00022452"/>
    </source>
</evidence>
<feature type="domain" description="TonB-dependent receptor-like beta-barrel" evidence="10">
    <location>
        <begin position="405"/>
        <end position="985"/>
    </location>
</feature>
<dbReference type="InterPro" id="IPR012910">
    <property type="entry name" value="Plug_dom"/>
</dbReference>
<evidence type="ECO:0000256" key="6">
    <source>
        <dbReference type="ARBA" id="ARBA00023136"/>
    </source>
</evidence>
<evidence type="ECO:0000313" key="13">
    <source>
        <dbReference type="Proteomes" id="UP000295668"/>
    </source>
</evidence>
<dbReference type="Gene3D" id="2.40.170.20">
    <property type="entry name" value="TonB-dependent receptor, beta-barrel domain"/>
    <property type="match status" value="1"/>
</dbReference>
<dbReference type="SUPFAM" id="SSF56935">
    <property type="entry name" value="Porins"/>
    <property type="match status" value="1"/>
</dbReference>
<protein>
    <submittedName>
        <fullName evidence="12">SusC/RagA family TonB-linked outer membrane protein</fullName>
    </submittedName>
</protein>
<evidence type="ECO:0000256" key="2">
    <source>
        <dbReference type="ARBA" id="ARBA00022448"/>
    </source>
</evidence>
<dbReference type="Gene3D" id="2.170.130.10">
    <property type="entry name" value="TonB-dependent receptor, plug domain"/>
    <property type="match status" value="1"/>
</dbReference>
<dbReference type="GO" id="GO:0009279">
    <property type="term" value="C:cell outer membrane"/>
    <property type="evidence" value="ECO:0007669"/>
    <property type="project" value="UniProtKB-SubCell"/>
</dbReference>
<dbReference type="InterPro" id="IPR036942">
    <property type="entry name" value="Beta-barrel_TonB_sf"/>
</dbReference>
<proteinExistence type="inferred from homology"/>
<dbReference type="EMBL" id="SJCY01000001">
    <property type="protein sequence ID" value="TDG38033.1"/>
    <property type="molecule type" value="Genomic_DNA"/>
</dbReference>
<evidence type="ECO:0000256" key="8">
    <source>
        <dbReference type="PROSITE-ProRule" id="PRU01360"/>
    </source>
</evidence>
<keyword evidence="6 8" id="KW-0472">Membrane</keyword>
<organism evidence="12 13">
    <name type="scientific">Pedobacter changchengzhani</name>
    <dbReference type="NCBI Taxonomy" id="2529274"/>
    <lineage>
        <taxon>Bacteria</taxon>
        <taxon>Pseudomonadati</taxon>
        <taxon>Bacteroidota</taxon>
        <taxon>Sphingobacteriia</taxon>
        <taxon>Sphingobacteriales</taxon>
        <taxon>Sphingobacteriaceae</taxon>
        <taxon>Pedobacter</taxon>
    </lineage>
</organism>
<sequence>MFVASAAMAQDRTITGTVTSQEDGLPIPGATVRVKEIPNLGAQTSANGKFSLKVPAIGKTLVISFLGYDAKEIAIPASNVVTVALKSNSNNLDEVVITAGGVSIKRRQQGNQATTVKAEELTQGKAFNVASALTGKVAGLQVNAVGSGVNPDVRLVLRGNRSLTGNNQALVVVDNVIVPTAVLGNLNPEDIENVEVLNGAGAAALYGSDASNGAIIVTTKKGKAGVPVIKVGQTTTFETIAFLPKLQKRFGSGTSPDDVPSYTPFENQQYGPAFDGVPRIIGKPTVDGSIQTVPYSFDEKTGKNNFWDTGLNNQTDFSVSSGDEKSRYFLSSQYFDQKGTVPGDKYNRFSIRINGSRQFTDKFDFDFNANYVQNRYNLGNAGQAFFTVLQTPGQIPLATYANYKTDKFSTPDGYYNEYFDNPYFVLGNERNLTRNDYLTGSAQLRYKPITDLTILFRVSIATRNGSNKSHVDKYTYSAYRKGLSGTSIAVDRPGSVGDGAFYTTQLNPEFQVQYIKKISKDFSLNALLGASSRDNIGKNINASSSVFVIPGLYNVSNTTGNTFGSENNYRVRQYGIYGDVRLGFRDYLYLHVTGRNDWRSILPVQNQSLFYPAADISFIASDAISFLKESKTISSLKIRAGISQVGQINLGDFNLGAYALTPTFNQQYGYPYAGVPSFGVGNTVVAPNIKPEITKQVEGGFDLEMYKSRVTLSFTMYQSNTVDQTIPVQVSQTSGFTRYITNTGEVRNRGVETSLRLVPVKTDDWEVSVGGNFTYNKNKVLSLGNNSDELRLGTFGNASLFAKIGESFPLLTGTTYKTDDKGRIIVDAITGYPSATESQSALGVTEPKYRLGLDMSATYKGFRFSTVFEYRSGNVIYAGTGPDFDFSGTGIRTTYFNRERFVVPNSSYLDPITNTYVANTNITTRSGGTEFYTNDRNSGVAANYVYSAAFWKLREVALSYNLPQNLINRVKYIKGATISAQGRNLFLFVPKSNVYTDPEYSAFSSTSNAIGFNGLSQTPPGRYYGLSLTVTL</sequence>
<comment type="subcellular location">
    <subcellularLocation>
        <location evidence="1 8">Cell outer membrane</location>
        <topology evidence="1 8">Multi-pass membrane protein</topology>
    </subcellularLocation>
</comment>
<dbReference type="InterPro" id="IPR023996">
    <property type="entry name" value="TonB-dep_OMP_SusC/RagA"/>
</dbReference>
<accession>A0A4V6PJA6</accession>
<dbReference type="Pfam" id="PF07715">
    <property type="entry name" value="Plug"/>
    <property type="match status" value="1"/>
</dbReference>
<evidence type="ECO:0000256" key="9">
    <source>
        <dbReference type="RuleBase" id="RU003357"/>
    </source>
</evidence>
<gene>
    <name evidence="12" type="ORF">EZJ43_00110</name>
</gene>
<dbReference type="InterPro" id="IPR037066">
    <property type="entry name" value="Plug_dom_sf"/>
</dbReference>
<dbReference type="Gene3D" id="2.60.40.1120">
    <property type="entry name" value="Carboxypeptidase-like, regulatory domain"/>
    <property type="match status" value="1"/>
</dbReference>
<dbReference type="NCBIfam" id="TIGR04056">
    <property type="entry name" value="OMP_RagA_SusC"/>
    <property type="match status" value="1"/>
</dbReference>
<evidence type="ECO:0000259" key="11">
    <source>
        <dbReference type="Pfam" id="PF07715"/>
    </source>
</evidence>